<keyword evidence="2" id="KW-0862">Zinc</keyword>
<evidence type="ECO:0000256" key="2">
    <source>
        <dbReference type="ARBA" id="ARBA00022833"/>
    </source>
</evidence>
<dbReference type="InterPro" id="IPR036864">
    <property type="entry name" value="Zn2-C6_fun-type_DNA-bd_sf"/>
</dbReference>
<evidence type="ECO:0000313" key="10">
    <source>
        <dbReference type="EnsemblFungi" id="EJT78562"/>
    </source>
</evidence>
<gene>
    <name evidence="10" type="primary">20344120</name>
    <name evidence="9" type="ORF">GGTG_03662</name>
</gene>
<protein>
    <recommendedName>
        <fullName evidence="8">Zn(2)-C6 fungal-type domain-containing protein</fullName>
    </recommendedName>
</protein>
<reference evidence="11" key="1">
    <citation type="submission" date="2010-07" db="EMBL/GenBank/DDBJ databases">
        <title>The genome sequence of Gaeumannomyces graminis var. tritici strain R3-111a-1.</title>
        <authorList>
            <consortium name="The Broad Institute Genome Sequencing Platform"/>
            <person name="Ma L.-J."/>
            <person name="Dead R."/>
            <person name="Young S."/>
            <person name="Zeng Q."/>
            <person name="Koehrsen M."/>
            <person name="Alvarado L."/>
            <person name="Berlin A."/>
            <person name="Chapman S.B."/>
            <person name="Chen Z."/>
            <person name="Freedman E."/>
            <person name="Gellesch M."/>
            <person name="Goldberg J."/>
            <person name="Griggs A."/>
            <person name="Gujja S."/>
            <person name="Heilman E.R."/>
            <person name="Heiman D."/>
            <person name="Hepburn T."/>
            <person name="Howarth C."/>
            <person name="Jen D."/>
            <person name="Larson L."/>
            <person name="Mehta T."/>
            <person name="Neiman D."/>
            <person name="Pearson M."/>
            <person name="Roberts A."/>
            <person name="Saif S."/>
            <person name="Shea T."/>
            <person name="Shenoy N."/>
            <person name="Sisk P."/>
            <person name="Stolte C."/>
            <person name="Sykes S."/>
            <person name="Walk T."/>
            <person name="White J."/>
            <person name="Yandava C."/>
            <person name="Haas B."/>
            <person name="Nusbaum C."/>
            <person name="Birren B."/>
        </authorList>
    </citation>
    <scope>NUCLEOTIDE SEQUENCE [LARGE SCALE GENOMIC DNA]</scope>
    <source>
        <strain evidence="11">R3-111a-1</strain>
    </source>
</reference>
<dbReference type="Gene3D" id="4.10.240.10">
    <property type="entry name" value="Zn(2)-C6 fungal-type DNA-binding domain"/>
    <property type="match status" value="1"/>
</dbReference>
<evidence type="ECO:0000256" key="1">
    <source>
        <dbReference type="ARBA" id="ARBA00004123"/>
    </source>
</evidence>
<dbReference type="PROSITE" id="PS50048">
    <property type="entry name" value="ZN2_CY6_FUNGAL_2"/>
    <property type="match status" value="1"/>
</dbReference>
<dbReference type="InterPro" id="IPR001138">
    <property type="entry name" value="Zn2Cys6_DnaBD"/>
</dbReference>
<keyword evidence="4" id="KW-0238">DNA-binding</keyword>
<reference evidence="9" key="2">
    <citation type="submission" date="2010-07" db="EMBL/GenBank/DDBJ databases">
        <authorList>
            <consortium name="The Broad Institute Genome Sequencing Platform"/>
            <consortium name="Broad Institute Genome Sequencing Center for Infectious Disease"/>
            <person name="Ma L.-J."/>
            <person name="Dead R."/>
            <person name="Young S."/>
            <person name="Zeng Q."/>
            <person name="Koehrsen M."/>
            <person name="Alvarado L."/>
            <person name="Berlin A."/>
            <person name="Chapman S.B."/>
            <person name="Chen Z."/>
            <person name="Freedman E."/>
            <person name="Gellesch M."/>
            <person name="Goldberg J."/>
            <person name="Griggs A."/>
            <person name="Gujja S."/>
            <person name="Heilman E.R."/>
            <person name="Heiman D."/>
            <person name="Hepburn T."/>
            <person name="Howarth C."/>
            <person name="Jen D."/>
            <person name="Larson L."/>
            <person name="Mehta T."/>
            <person name="Neiman D."/>
            <person name="Pearson M."/>
            <person name="Roberts A."/>
            <person name="Saif S."/>
            <person name="Shea T."/>
            <person name="Shenoy N."/>
            <person name="Sisk P."/>
            <person name="Stolte C."/>
            <person name="Sykes S."/>
            <person name="Walk T."/>
            <person name="White J."/>
            <person name="Yandava C."/>
            <person name="Haas B."/>
            <person name="Nusbaum C."/>
            <person name="Birren B."/>
        </authorList>
    </citation>
    <scope>NUCLEOTIDE SEQUENCE</scope>
    <source>
        <strain evidence="9">R3-111a-1</strain>
    </source>
</reference>
<keyword evidence="11" id="KW-1185">Reference proteome</keyword>
<dbReference type="PROSITE" id="PS00463">
    <property type="entry name" value="ZN2_CY6_FUNGAL_1"/>
    <property type="match status" value="1"/>
</dbReference>
<evidence type="ECO:0000256" key="7">
    <source>
        <dbReference type="SAM" id="MobiDB-lite"/>
    </source>
</evidence>
<keyword evidence="5" id="KW-0804">Transcription</keyword>
<keyword evidence="6" id="KW-0539">Nucleus</keyword>
<feature type="domain" description="Zn(2)-C6 fungal-type" evidence="8">
    <location>
        <begin position="24"/>
        <end position="54"/>
    </location>
</feature>
<dbReference type="PANTHER" id="PTHR37534:SF20">
    <property type="entry name" value="PRO1A C6 ZINK-FINGER PROTEIN"/>
    <property type="match status" value="1"/>
</dbReference>
<reference evidence="10" key="4">
    <citation type="journal article" date="2015" name="G3 (Bethesda)">
        <title>Genome sequences of three phytopathogenic species of the Magnaporthaceae family of fungi.</title>
        <authorList>
            <person name="Okagaki L.H."/>
            <person name="Nunes C.C."/>
            <person name="Sailsbery J."/>
            <person name="Clay B."/>
            <person name="Brown D."/>
            <person name="John T."/>
            <person name="Oh Y."/>
            <person name="Young N."/>
            <person name="Fitzgerald M."/>
            <person name="Haas B.J."/>
            <person name="Zeng Q."/>
            <person name="Young S."/>
            <person name="Adiconis X."/>
            <person name="Fan L."/>
            <person name="Levin J.Z."/>
            <person name="Mitchell T.K."/>
            <person name="Okubara P.A."/>
            <person name="Farman M.L."/>
            <person name="Kohn L.M."/>
            <person name="Birren B."/>
            <person name="Ma L.-J."/>
            <person name="Dean R.A."/>
        </authorList>
    </citation>
    <scope>NUCLEOTIDE SEQUENCE</scope>
    <source>
        <strain evidence="10">R3-111a-1</strain>
    </source>
</reference>
<accession>J3NQV6</accession>
<evidence type="ECO:0000256" key="4">
    <source>
        <dbReference type="ARBA" id="ARBA00023125"/>
    </source>
</evidence>
<evidence type="ECO:0000313" key="11">
    <source>
        <dbReference type="Proteomes" id="UP000006039"/>
    </source>
</evidence>
<evidence type="ECO:0000256" key="3">
    <source>
        <dbReference type="ARBA" id="ARBA00023015"/>
    </source>
</evidence>
<dbReference type="VEuPathDB" id="FungiDB:GGTG_03662"/>
<dbReference type="PANTHER" id="PTHR37534">
    <property type="entry name" value="TRANSCRIPTIONAL ACTIVATOR PROTEIN UGA3"/>
    <property type="match status" value="1"/>
</dbReference>
<dbReference type="Pfam" id="PF00172">
    <property type="entry name" value="Zn_clus"/>
    <property type="match status" value="1"/>
</dbReference>
<comment type="subcellular location">
    <subcellularLocation>
        <location evidence="1">Nucleus</location>
    </subcellularLocation>
</comment>
<sequence>MPRPGQDHGHTPAMLSSKPRSSDGCWTCRLRRKKCDEERPACAACLSLEIECLYSDAKPEWMDGADLQRDRAEAVKKLIKRKAAWRRERRHLQGLESGLGELEMTDGLDGLHVSTAAAATAPRQPAASSSPPPNGHGHGHDHAQAPQPPPPPRPDSSQYAAPSPPSPGGPASSMSGFSPPCHLDSSQGTSPESTAAEATTHRHTVMFGNEHERDIALSMTYCDSVFPFLFPFYRPQMLLGGRSWLLIVLGSNRTLFHSALSLASYFFTSMLHGGENVCCRAVSHDEMYRQQNLTVKELMLDVNDINQNGVKGRLKEATRVLAAIMQVLCFEVAIGNTGGSSWALHLEGAITLLDQVFKLNAETLNNIVCWNSILRRLDEREGSHPQIFFPSAIGQQTVERPMTMMNSNQSCLSFFAAVLLYFDIVSSTALEAAPRLHCYHVGLLHGKRDILDMNPDLKEMLEANVSEHSGLDTPLLDLSQVMGAANWALTAVGDVAALDAWKKQQRASGSLSVTELVLRGAKIEWPLRQRIASLDSILCGGGGGECQSVVSQPHQPQRPLPIYVTARARVGDFERGPRTIGGVDGSLSTSWVTRIWAQAALSYLHVVVNGWQPASPALRESVGLTLTLLRTRLPSPDCLRTFAWPLAVTGCLASPEEEEPLRQLVRDVGPLDIFGSVKQAWTVMEGVWARRAEVENGEGGEWDIARCFGVGNQKVFLV</sequence>
<dbReference type="HOGENOM" id="CLU_019313_1_0_1"/>
<feature type="compositionally biased region" description="Basic and acidic residues" evidence="7">
    <location>
        <begin position="1"/>
        <end position="10"/>
    </location>
</feature>
<keyword evidence="3" id="KW-0805">Transcription regulation</keyword>
<dbReference type="EMBL" id="GL385396">
    <property type="protein sequence ID" value="EJT78562.1"/>
    <property type="molecule type" value="Genomic_DNA"/>
</dbReference>
<feature type="compositionally biased region" description="Low complexity" evidence="7">
    <location>
        <begin position="169"/>
        <end position="180"/>
    </location>
</feature>
<dbReference type="GeneID" id="20344120"/>
<feature type="compositionally biased region" description="Low complexity" evidence="7">
    <location>
        <begin position="118"/>
        <end position="129"/>
    </location>
</feature>
<organism evidence="9">
    <name type="scientific">Gaeumannomyces tritici (strain R3-111a-1)</name>
    <name type="common">Wheat and barley take-all root rot fungus</name>
    <name type="synonym">Gaeumannomyces graminis var. tritici</name>
    <dbReference type="NCBI Taxonomy" id="644352"/>
    <lineage>
        <taxon>Eukaryota</taxon>
        <taxon>Fungi</taxon>
        <taxon>Dikarya</taxon>
        <taxon>Ascomycota</taxon>
        <taxon>Pezizomycotina</taxon>
        <taxon>Sordariomycetes</taxon>
        <taxon>Sordariomycetidae</taxon>
        <taxon>Magnaporthales</taxon>
        <taxon>Magnaporthaceae</taxon>
        <taxon>Gaeumannomyces</taxon>
    </lineage>
</organism>
<dbReference type="STRING" id="644352.J3NQV6"/>
<evidence type="ECO:0000259" key="8">
    <source>
        <dbReference type="PROSITE" id="PS50048"/>
    </source>
</evidence>
<feature type="region of interest" description="Disordered" evidence="7">
    <location>
        <begin position="118"/>
        <end position="198"/>
    </location>
</feature>
<dbReference type="EnsemblFungi" id="EJT78562">
    <property type="protein sequence ID" value="EJT78562"/>
    <property type="gene ID" value="GGTG_03662"/>
</dbReference>
<dbReference type="Pfam" id="PF11951">
    <property type="entry name" value="Fungal_trans_2"/>
    <property type="match status" value="1"/>
</dbReference>
<dbReference type="GO" id="GO:0008270">
    <property type="term" value="F:zinc ion binding"/>
    <property type="evidence" value="ECO:0007669"/>
    <property type="project" value="InterPro"/>
</dbReference>
<dbReference type="CDD" id="cd00067">
    <property type="entry name" value="GAL4"/>
    <property type="match status" value="1"/>
</dbReference>
<evidence type="ECO:0000256" key="5">
    <source>
        <dbReference type="ARBA" id="ARBA00023163"/>
    </source>
</evidence>
<dbReference type="AlphaFoldDB" id="J3NQV6"/>
<dbReference type="InterPro" id="IPR021858">
    <property type="entry name" value="Fun_TF"/>
</dbReference>
<dbReference type="SMART" id="SM00066">
    <property type="entry name" value="GAL4"/>
    <property type="match status" value="1"/>
</dbReference>
<reference evidence="10" key="5">
    <citation type="submission" date="2018-04" db="UniProtKB">
        <authorList>
            <consortium name="EnsemblFungi"/>
        </authorList>
    </citation>
    <scope>IDENTIFICATION</scope>
    <source>
        <strain evidence="10">R3-111a-1</strain>
    </source>
</reference>
<reference evidence="9" key="3">
    <citation type="submission" date="2010-09" db="EMBL/GenBank/DDBJ databases">
        <title>Annotation of Gaeumannomyces graminis var. tritici R3-111a-1.</title>
        <authorList>
            <consortium name="The Broad Institute Genome Sequencing Platform"/>
            <person name="Ma L.-J."/>
            <person name="Dead R."/>
            <person name="Young S.K."/>
            <person name="Zeng Q."/>
            <person name="Gargeya S."/>
            <person name="Fitzgerald M."/>
            <person name="Haas B."/>
            <person name="Abouelleil A."/>
            <person name="Alvarado L."/>
            <person name="Arachchi H.M."/>
            <person name="Berlin A."/>
            <person name="Brown A."/>
            <person name="Chapman S.B."/>
            <person name="Chen Z."/>
            <person name="Dunbar C."/>
            <person name="Freedman E."/>
            <person name="Gearin G."/>
            <person name="Gellesch M."/>
            <person name="Goldberg J."/>
            <person name="Griggs A."/>
            <person name="Gujja S."/>
            <person name="Heiman D."/>
            <person name="Howarth C."/>
            <person name="Larson L."/>
            <person name="Lui A."/>
            <person name="MacDonald P.J.P."/>
            <person name="Mehta T."/>
            <person name="Montmayeur A."/>
            <person name="Murphy C."/>
            <person name="Neiman D."/>
            <person name="Pearson M."/>
            <person name="Priest M."/>
            <person name="Roberts A."/>
            <person name="Saif S."/>
            <person name="Shea T."/>
            <person name="Shenoy N."/>
            <person name="Sisk P."/>
            <person name="Stolte C."/>
            <person name="Sykes S."/>
            <person name="Yandava C."/>
            <person name="Wortman J."/>
            <person name="Nusbaum C."/>
            <person name="Birren B."/>
        </authorList>
    </citation>
    <scope>NUCLEOTIDE SEQUENCE</scope>
    <source>
        <strain evidence="9">R3-111a-1</strain>
    </source>
</reference>
<dbReference type="SUPFAM" id="SSF57701">
    <property type="entry name" value="Zn2/Cys6 DNA-binding domain"/>
    <property type="match status" value="1"/>
</dbReference>
<dbReference type="Proteomes" id="UP000006039">
    <property type="component" value="Unassembled WGS sequence"/>
</dbReference>
<feature type="compositionally biased region" description="Low complexity" evidence="7">
    <location>
        <begin position="189"/>
        <end position="198"/>
    </location>
</feature>
<dbReference type="OrthoDB" id="5213892at2759"/>
<evidence type="ECO:0000256" key="6">
    <source>
        <dbReference type="ARBA" id="ARBA00023242"/>
    </source>
</evidence>
<name>J3NQV6_GAET3</name>
<feature type="region of interest" description="Disordered" evidence="7">
    <location>
        <begin position="1"/>
        <end position="24"/>
    </location>
</feature>
<evidence type="ECO:0000313" key="9">
    <source>
        <dbReference type="EMBL" id="EJT78562.1"/>
    </source>
</evidence>
<dbReference type="RefSeq" id="XP_009219707.1">
    <property type="nucleotide sequence ID" value="XM_009221443.1"/>
</dbReference>
<dbReference type="GO" id="GO:0005634">
    <property type="term" value="C:nucleus"/>
    <property type="evidence" value="ECO:0007669"/>
    <property type="project" value="UniProtKB-SubCell"/>
</dbReference>
<dbReference type="GO" id="GO:0003677">
    <property type="term" value="F:DNA binding"/>
    <property type="evidence" value="ECO:0007669"/>
    <property type="project" value="UniProtKB-KW"/>
</dbReference>
<dbReference type="eggNOG" id="ENOG502RX7Y">
    <property type="taxonomic scope" value="Eukaryota"/>
</dbReference>
<dbReference type="GO" id="GO:0000981">
    <property type="term" value="F:DNA-binding transcription factor activity, RNA polymerase II-specific"/>
    <property type="evidence" value="ECO:0007669"/>
    <property type="project" value="InterPro"/>
</dbReference>
<proteinExistence type="predicted"/>